<dbReference type="KEGG" id="saqi:AXG55_06970"/>
<dbReference type="Gene3D" id="3.40.50.150">
    <property type="entry name" value="Vaccinia Virus protein VP39"/>
    <property type="match status" value="1"/>
</dbReference>
<name>A0A1L4D0D0_9BACT</name>
<dbReference type="STRING" id="1915309.AXG55_06970"/>
<keyword evidence="2" id="KW-0808">Transferase</keyword>
<accession>A0A1L4D0D0</accession>
<dbReference type="Pfam" id="PF10017">
    <property type="entry name" value="Methyltransf_33"/>
    <property type="match status" value="1"/>
</dbReference>
<dbReference type="Proteomes" id="UP000184731">
    <property type="component" value="Chromosome"/>
</dbReference>
<dbReference type="PANTHER" id="PTHR43397">
    <property type="entry name" value="ERGOTHIONEINE BIOSYNTHESIS PROTEIN 1"/>
    <property type="match status" value="1"/>
</dbReference>
<dbReference type="AlphaFoldDB" id="A0A1L4D0D0"/>
<dbReference type="InterPro" id="IPR017804">
    <property type="entry name" value="MeTrfase_EgtD-like"/>
</dbReference>
<evidence type="ECO:0000256" key="2">
    <source>
        <dbReference type="ARBA" id="ARBA00022679"/>
    </source>
</evidence>
<evidence type="ECO:0000313" key="5">
    <source>
        <dbReference type="Proteomes" id="UP000184731"/>
    </source>
</evidence>
<evidence type="ECO:0000313" key="4">
    <source>
        <dbReference type="EMBL" id="APJ03661.1"/>
    </source>
</evidence>
<sequence length="320" mass="37081">MKKPNSNLSHDFDFSFEVKFGLNQSQKRIPSKYFYDQKGSHLFNLITEQEEYYLTRIEKFILESRLSELKSLFSHVDEIVEFGPGDGSKAEIILKQFMSWKSLGLNYNAVDISASAVQQCLNRLRKFKNLSLNSIIGDYRTFQSPTNNKGRLFLFLGSNIGNYEPHEATQLLQEIRHCMKKNDFLLIGFDKKKDIAVLTAAYNDRSGITRAFNLNLLERMNTDLGAHFIKDHFSHYGVYNPLVGAMQSFLISKKNQNIYFETLQQSFEFDLGEAIHVENSYKYSDKEISKLAHYAGFCVVENLNDERNMFTNSLWKVKEA</sequence>
<dbReference type="InterPro" id="IPR051128">
    <property type="entry name" value="EgtD_Methyltrsf_superfamily"/>
</dbReference>
<evidence type="ECO:0000256" key="1">
    <source>
        <dbReference type="ARBA" id="ARBA00022603"/>
    </source>
</evidence>
<dbReference type="GO" id="GO:0032259">
    <property type="term" value="P:methylation"/>
    <property type="evidence" value="ECO:0007669"/>
    <property type="project" value="UniProtKB-KW"/>
</dbReference>
<dbReference type="RefSeq" id="WP_233231049.1">
    <property type="nucleotide sequence ID" value="NZ_CP017834.1"/>
</dbReference>
<dbReference type="InterPro" id="IPR029063">
    <property type="entry name" value="SAM-dependent_MTases_sf"/>
</dbReference>
<proteinExistence type="predicted"/>
<dbReference type="SUPFAM" id="SSF53335">
    <property type="entry name" value="S-adenosyl-L-methionine-dependent methyltransferases"/>
    <property type="match status" value="1"/>
</dbReference>
<dbReference type="PANTHER" id="PTHR43397:SF1">
    <property type="entry name" value="ERGOTHIONEINE BIOSYNTHESIS PROTEIN 1"/>
    <property type="match status" value="1"/>
</dbReference>
<keyword evidence="5" id="KW-1185">Reference proteome</keyword>
<dbReference type="PIRSF" id="PIRSF018005">
    <property type="entry name" value="UCP018005"/>
    <property type="match status" value="1"/>
</dbReference>
<gene>
    <name evidence="4" type="ORF">AXG55_06970</name>
</gene>
<evidence type="ECO:0000259" key="3">
    <source>
        <dbReference type="Pfam" id="PF10017"/>
    </source>
</evidence>
<protein>
    <recommendedName>
        <fullName evidence="3">Histidine-specific methyltransferase SAM-dependent domain-containing protein</fullName>
    </recommendedName>
</protein>
<feature type="domain" description="Histidine-specific methyltransferase SAM-dependent" evidence="3">
    <location>
        <begin position="17"/>
        <end position="316"/>
    </location>
</feature>
<dbReference type="GO" id="GO:0008168">
    <property type="term" value="F:methyltransferase activity"/>
    <property type="evidence" value="ECO:0007669"/>
    <property type="project" value="UniProtKB-KW"/>
</dbReference>
<dbReference type="EMBL" id="CP017834">
    <property type="protein sequence ID" value="APJ03661.1"/>
    <property type="molecule type" value="Genomic_DNA"/>
</dbReference>
<reference evidence="4 5" key="1">
    <citation type="submission" date="2016-10" db="EMBL/GenBank/DDBJ databases">
        <title>Silvanigrella aquatica sp. nov., isolated from a freshwater lake located in the Black Forest, Germany, description of Silvanigrellaceae fam. nov., Silvanigrellales ord. nov., reclassification of the order Bdellovibrionales in the class Oligoflexia, reclassification of the families Bacteriovoracaceae and Halobacteriovoraceae in the new order Bacteriovoracales ord. nov., and reclassification of the family Pseudobacteriovoracaceae in the order Oligoflexiales.</title>
        <authorList>
            <person name="Hahn M.W."/>
            <person name="Schmidt J."/>
            <person name="Koll U."/>
            <person name="Rohde M."/>
            <person name="Verbag S."/>
            <person name="Pitt A."/>
            <person name="Nakai R."/>
            <person name="Naganuma T."/>
            <person name="Lang E."/>
        </authorList>
    </citation>
    <scope>NUCLEOTIDE SEQUENCE [LARGE SCALE GENOMIC DNA]</scope>
    <source>
        <strain evidence="4 5">MWH-Nonnen-W8red</strain>
    </source>
</reference>
<dbReference type="InterPro" id="IPR019257">
    <property type="entry name" value="MeTrfase_dom"/>
</dbReference>
<organism evidence="4 5">
    <name type="scientific">Silvanigrella aquatica</name>
    <dbReference type="NCBI Taxonomy" id="1915309"/>
    <lineage>
        <taxon>Bacteria</taxon>
        <taxon>Pseudomonadati</taxon>
        <taxon>Bdellovibrionota</taxon>
        <taxon>Oligoflexia</taxon>
        <taxon>Silvanigrellales</taxon>
        <taxon>Silvanigrellaceae</taxon>
        <taxon>Silvanigrella</taxon>
    </lineage>
</organism>
<keyword evidence="1" id="KW-0489">Methyltransferase</keyword>